<evidence type="ECO:0000313" key="7">
    <source>
        <dbReference type="Proteomes" id="UP000244930"/>
    </source>
</evidence>
<dbReference type="InterPro" id="IPR036390">
    <property type="entry name" value="WH_DNA-bd_sf"/>
</dbReference>
<name>A0A2U8GQY8_9RHOO</name>
<comment type="similarity">
    <text evidence="1">Belongs to the LysR transcriptional regulatory family.</text>
</comment>
<evidence type="ECO:0000313" key="6">
    <source>
        <dbReference type="EMBL" id="AWI75900.1"/>
    </source>
</evidence>
<sequence>MDALSDVAVFVQVVSRGSFTAAAETLGLSKSVVSKYVTRLEDRLGARLLNRTTRRLSLTEVGRAFFERSQRGLLEIEEAEAEVSRLQGEPRGELRLSSPMSFGILHLAPLLPALLARYPELTVDMVLDDRKVDLVDEGFDLAIRIGELPDSSLVARRLGPCRHVVCGSPAYFARNGIPQSPEDLSQHAVITYRYANAPDEWHFLAADGGHRQVTVTSRIKMNSSLALREALLNGAGVTLTPTFVVGADIRAGRLRAVLQGYRAMEVSIYAVYPQRKHLSPKIRAFVDFLAEHIKDPPCWDAD</sequence>
<gene>
    <name evidence="6" type="ORF">CEW83_12290</name>
</gene>
<dbReference type="KEGG" id="acom:CEW83_12290"/>
<dbReference type="PANTHER" id="PTHR30537">
    <property type="entry name" value="HTH-TYPE TRANSCRIPTIONAL REGULATOR"/>
    <property type="match status" value="1"/>
</dbReference>
<evidence type="ECO:0000256" key="1">
    <source>
        <dbReference type="ARBA" id="ARBA00009437"/>
    </source>
</evidence>
<dbReference type="SUPFAM" id="SSF46785">
    <property type="entry name" value="Winged helix' DNA-binding domain"/>
    <property type="match status" value="1"/>
</dbReference>
<proteinExistence type="inferred from homology"/>
<dbReference type="Gene3D" id="1.10.10.10">
    <property type="entry name" value="Winged helix-like DNA-binding domain superfamily/Winged helix DNA-binding domain"/>
    <property type="match status" value="1"/>
</dbReference>
<dbReference type="Pfam" id="PF03466">
    <property type="entry name" value="LysR_substrate"/>
    <property type="match status" value="1"/>
</dbReference>
<dbReference type="FunFam" id="1.10.10.10:FF:000001">
    <property type="entry name" value="LysR family transcriptional regulator"/>
    <property type="match status" value="1"/>
</dbReference>
<dbReference type="InterPro" id="IPR058163">
    <property type="entry name" value="LysR-type_TF_proteobact-type"/>
</dbReference>
<evidence type="ECO:0000256" key="2">
    <source>
        <dbReference type="ARBA" id="ARBA00023015"/>
    </source>
</evidence>
<evidence type="ECO:0000256" key="3">
    <source>
        <dbReference type="ARBA" id="ARBA00023125"/>
    </source>
</evidence>
<dbReference type="SUPFAM" id="SSF53850">
    <property type="entry name" value="Periplasmic binding protein-like II"/>
    <property type="match status" value="1"/>
</dbReference>
<dbReference type="FunFam" id="3.40.190.290:FF:000001">
    <property type="entry name" value="Transcriptional regulator, LysR family"/>
    <property type="match status" value="1"/>
</dbReference>
<feature type="domain" description="HTH lysR-type" evidence="5">
    <location>
        <begin position="1"/>
        <end position="59"/>
    </location>
</feature>
<dbReference type="PROSITE" id="PS50931">
    <property type="entry name" value="HTH_LYSR"/>
    <property type="match status" value="1"/>
</dbReference>
<evidence type="ECO:0000256" key="4">
    <source>
        <dbReference type="ARBA" id="ARBA00023163"/>
    </source>
</evidence>
<keyword evidence="4" id="KW-0804">Transcription</keyword>
<accession>A0A2U8GQY8</accession>
<dbReference type="PRINTS" id="PR00039">
    <property type="entry name" value="HTHLYSR"/>
</dbReference>
<dbReference type="GO" id="GO:0043565">
    <property type="term" value="F:sequence-specific DNA binding"/>
    <property type="evidence" value="ECO:0007669"/>
    <property type="project" value="TreeGrafter"/>
</dbReference>
<dbReference type="InterPro" id="IPR000847">
    <property type="entry name" value="LysR_HTH_N"/>
</dbReference>
<reference evidence="6 7" key="1">
    <citation type="submission" date="2017-06" db="EMBL/GenBank/DDBJ databases">
        <title>Azoarcus.</title>
        <authorList>
            <person name="Woo J.-H."/>
            <person name="Kim H.-S."/>
        </authorList>
    </citation>
    <scope>NUCLEOTIDE SEQUENCE [LARGE SCALE GENOMIC DNA]</scope>
    <source>
        <strain evidence="6 7">TSPY31</strain>
    </source>
</reference>
<dbReference type="CDD" id="cd08422">
    <property type="entry name" value="PBP2_CrgA_like"/>
    <property type="match status" value="1"/>
</dbReference>
<keyword evidence="7" id="KW-1185">Reference proteome</keyword>
<dbReference type="EMBL" id="CP022187">
    <property type="protein sequence ID" value="AWI75900.1"/>
    <property type="molecule type" value="Genomic_DNA"/>
</dbReference>
<dbReference type="RefSeq" id="WP_108949603.1">
    <property type="nucleotide sequence ID" value="NZ_CP022187.1"/>
</dbReference>
<dbReference type="Gene3D" id="3.40.190.290">
    <property type="match status" value="1"/>
</dbReference>
<organism evidence="6 7">
    <name type="scientific">Parazoarcus communis</name>
    <dbReference type="NCBI Taxonomy" id="41977"/>
    <lineage>
        <taxon>Bacteria</taxon>
        <taxon>Pseudomonadati</taxon>
        <taxon>Pseudomonadota</taxon>
        <taxon>Betaproteobacteria</taxon>
        <taxon>Rhodocyclales</taxon>
        <taxon>Zoogloeaceae</taxon>
        <taxon>Parazoarcus</taxon>
    </lineage>
</organism>
<dbReference type="PANTHER" id="PTHR30537:SF35">
    <property type="entry name" value="TRANSCRIPTIONAL REGULATORY PROTEIN"/>
    <property type="match status" value="1"/>
</dbReference>
<keyword evidence="2" id="KW-0805">Transcription regulation</keyword>
<protein>
    <submittedName>
        <fullName evidence="6">LysR family transcriptional regulator</fullName>
    </submittedName>
</protein>
<dbReference type="GO" id="GO:0006351">
    <property type="term" value="P:DNA-templated transcription"/>
    <property type="evidence" value="ECO:0007669"/>
    <property type="project" value="TreeGrafter"/>
</dbReference>
<dbReference type="Proteomes" id="UP000244930">
    <property type="component" value="Chromosome"/>
</dbReference>
<dbReference type="InterPro" id="IPR005119">
    <property type="entry name" value="LysR_subst-bd"/>
</dbReference>
<dbReference type="GO" id="GO:0003700">
    <property type="term" value="F:DNA-binding transcription factor activity"/>
    <property type="evidence" value="ECO:0007669"/>
    <property type="project" value="InterPro"/>
</dbReference>
<dbReference type="InterPro" id="IPR036388">
    <property type="entry name" value="WH-like_DNA-bd_sf"/>
</dbReference>
<keyword evidence="3" id="KW-0238">DNA-binding</keyword>
<dbReference type="Pfam" id="PF00126">
    <property type="entry name" value="HTH_1"/>
    <property type="match status" value="1"/>
</dbReference>
<dbReference type="AlphaFoldDB" id="A0A2U8GQY8"/>
<evidence type="ECO:0000259" key="5">
    <source>
        <dbReference type="PROSITE" id="PS50931"/>
    </source>
</evidence>